<dbReference type="HOGENOM" id="CLU_1022028_0_0_11"/>
<name>X5E9K3_9CORY</name>
<evidence type="ECO:0000313" key="4">
    <source>
        <dbReference type="Proteomes" id="UP000023703"/>
    </source>
</evidence>
<dbReference type="Proteomes" id="UP000023703">
    <property type="component" value="Chromosome"/>
</dbReference>
<gene>
    <name evidence="3" type="ORF">CGLY_04315</name>
</gene>
<feature type="transmembrane region" description="Helical" evidence="2">
    <location>
        <begin position="264"/>
        <end position="287"/>
    </location>
</feature>
<evidence type="ECO:0000256" key="1">
    <source>
        <dbReference type="SAM" id="MobiDB-lite"/>
    </source>
</evidence>
<proteinExistence type="predicted"/>
<feature type="region of interest" description="Disordered" evidence="1">
    <location>
        <begin position="90"/>
        <end position="254"/>
    </location>
</feature>
<dbReference type="EMBL" id="CP006842">
    <property type="protein sequence ID" value="AHW63311.1"/>
    <property type="molecule type" value="Genomic_DNA"/>
</dbReference>
<feature type="transmembrane region" description="Helical" evidence="2">
    <location>
        <begin position="293"/>
        <end position="314"/>
    </location>
</feature>
<dbReference type="KEGG" id="cgy:CGLY_04315"/>
<feature type="compositionally biased region" description="Low complexity" evidence="1">
    <location>
        <begin position="211"/>
        <end position="222"/>
    </location>
</feature>
<dbReference type="AlphaFoldDB" id="X5E9K3"/>
<feature type="compositionally biased region" description="Low complexity" evidence="1">
    <location>
        <begin position="92"/>
        <end position="101"/>
    </location>
</feature>
<dbReference type="OrthoDB" id="4398434at2"/>
<keyword evidence="2" id="KW-0812">Transmembrane</keyword>
<protein>
    <recommendedName>
        <fullName evidence="5">J domain-containing protein</fullName>
    </recommendedName>
</protein>
<reference evidence="3 4" key="1">
    <citation type="journal article" date="2015" name="Int. J. Syst. Evol. Microbiol.">
        <title>Revisiting Corynebacterium glyciniphilum (ex Kubota et al., 1972) sp. nov., nom. rev., isolated from putrefied banana.</title>
        <authorList>
            <person name="Al-Dilaimi A."/>
            <person name="Bednarz H."/>
            <person name="Lomker A."/>
            <person name="Niehaus K."/>
            <person name="Kalinowski J."/>
            <person name="Ruckert C."/>
        </authorList>
    </citation>
    <scope>NUCLEOTIDE SEQUENCE [LARGE SCALE GENOMIC DNA]</scope>
    <source>
        <strain evidence="3">AJ 3170</strain>
    </source>
</reference>
<keyword evidence="4" id="KW-1185">Reference proteome</keyword>
<dbReference type="RefSeq" id="WP_038546592.1">
    <property type="nucleotide sequence ID" value="NZ_CP006842.1"/>
</dbReference>
<accession>X5E9K3</accession>
<organism evidence="3 4">
    <name type="scientific">Corynebacterium glyciniphilum AJ 3170</name>
    <dbReference type="NCBI Taxonomy" id="1404245"/>
    <lineage>
        <taxon>Bacteria</taxon>
        <taxon>Bacillati</taxon>
        <taxon>Actinomycetota</taxon>
        <taxon>Actinomycetes</taxon>
        <taxon>Mycobacteriales</taxon>
        <taxon>Corynebacteriaceae</taxon>
        <taxon>Corynebacterium</taxon>
    </lineage>
</organism>
<keyword evidence="2" id="KW-1133">Transmembrane helix</keyword>
<feature type="compositionally biased region" description="Low complexity" evidence="1">
    <location>
        <begin position="229"/>
        <end position="244"/>
    </location>
</feature>
<evidence type="ECO:0008006" key="5">
    <source>
        <dbReference type="Google" id="ProtNLM"/>
    </source>
</evidence>
<dbReference type="eggNOG" id="ENOG5030XE2">
    <property type="taxonomic scope" value="Bacteria"/>
</dbReference>
<sequence length="333" mass="35080">MANYDLYTELQLDKDMPPYEIAEVLGARASDLRNQGYGSDSPELDQVDTARAILGDPYKRDIYEAALYGPEDDVVNIRWLHDLADSQSPSFPAGTAAAPTGYPSYDAYESQPTSDDQEAGGLSGIGGPSAEAAREHHVDDASGSSSDLEATRVTAAVPEPDSDYGTSGAHGAYGRESAEVSGSDEPATDAEAGTDLSAGDGPTFQAPTQNAWQQPAPSAPSSGFGGGQHAAQPGQFAQPQQRPGSQLDMSNWGVGDRRRSESKIYLAILAIIAVGMIYPLIVLLTAGPDDLDAGLSVMKATLFTLAHVAAWVSINEIIWGVRKIVAPNRPTEK</sequence>
<dbReference type="STRING" id="1404245.CGLY_04315"/>
<evidence type="ECO:0000256" key="2">
    <source>
        <dbReference type="SAM" id="Phobius"/>
    </source>
</evidence>
<evidence type="ECO:0000313" key="3">
    <source>
        <dbReference type="EMBL" id="AHW63311.1"/>
    </source>
</evidence>
<keyword evidence="2" id="KW-0472">Membrane</keyword>